<keyword evidence="1" id="KW-0140">cGMP</keyword>
<dbReference type="PROSITE" id="PS00107">
    <property type="entry name" value="PROTEIN_KINASE_ATP"/>
    <property type="match status" value="1"/>
</dbReference>
<comment type="caution">
    <text evidence="10">The sequence shown here is derived from an EMBL/GenBank/DDBJ whole genome shotgun (WGS) entry which is preliminary data.</text>
</comment>
<feature type="binding site" evidence="7">
    <location>
        <position position="59"/>
    </location>
    <ligand>
        <name>ATP</name>
        <dbReference type="ChEBI" id="CHEBI:30616"/>
    </ligand>
</feature>
<dbReference type="InterPro" id="IPR014710">
    <property type="entry name" value="RmlC-like_jellyroll"/>
</dbReference>
<dbReference type="EMBL" id="SACR01000001">
    <property type="protein sequence ID" value="RVU49101.1"/>
    <property type="molecule type" value="Genomic_DNA"/>
</dbReference>
<dbReference type="Gene3D" id="1.10.510.10">
    <property type="entry name" value="Transferase(Phosphotransferase) domain 1"/>
    <property type="match status" value="1"/>
</dbReference>
<keyword evidence="5 7" id="KW-0067">ATP-binding</keyword>
<dbReference type="GO" id="GO:0004674">
    <property type="term" value="F:protein serine/threonine kinase activity"/>
    <property type="evidence" value="ECO:0007669"/>
    <property type="project" value="InterPro"/>
</dbReference>
<evidence type="ECO:0000256" key="7">
    <source>
        <dbReference type="PROSITE-ProRule" id="PRU10141"/>
    </source>
</evidence>
<protein>
    <submittedName>
        <fullName evidence="10">Cyclic nucleotide-binding domain-containing protein</fullName>
    </submittedName>
</protein>
<evidence type="ECO:0000256" key="2">
    <source>
        <dbReference type="ARBA" id="ARBA00022679"/>
    </source>
</evidence>
<feature type="domain" description="Protein kinase" evidence="8">
    <location>
        <begin position="30"/>
        <end position="301"/>
    </location>
</feature>
<dbReference type="Proteomes" id="UP000285575">
    <property type="component" value="Unassembled WGS sequence"/>
</dbReference>
<evidence type="ECO:0000256" key="6">
    <source>
        <dbReference type="ARBA" id="ARBA00022992"/>
    </source>
</evidence>
<dbReference type="AlphaFoldDB" id="A0A437RR10"/>
<sequence length="458" mass="50462">MSPTPVTIAPHPAHAAGPVEAGLPDHIGKYLVKAKIGEGATSEVFLADDPFTGTSVAIKRVRPGVLPNSRESHFQQRFFAAEAALVGRLHHPGVVQILDAVADTDAPYLVMEYVPGGTLRRFCRADALLPLPQVLEVGFKCAMALGYCYRQGLIHRDVKPANLLTQMDGDQILQIKVTDFGSVFNQTAEQTQIYRVGSLAYMSPEQLDGDALDCRADIYSLAAVLYHLIAGRPPFDAQQQQAIMHQIYHGTPPPLGTLREGVPAGLQALIERSLAKERELRPASWEEFAKALSALGQDQLFSRGPLQEVLDSERFTLLRSLDFFADFGDVEIWEVVHRAKWQRYTYGQALFRKGDEGNAFHIVTQGQVEVYRDGKLAAQIGAGSTVGEMAYLAPNRELRVHTVDILVSQQATTLSFTPETLNQLSLATRSLFDKAFIGVLVRRLHAAHEALAHPRRIL</sequence>
<keyword evidence="4" id="KW-0418">Kinase</keyword>
<dbReference type="PANTHER" id="PTHR24348">
    <property type="entry name" value="SERINE/THREONINE-PROTEIN KINASE UNC-51-RELATED"/>
    <property type="match status" value="1"/>
</dbReference>
<dbReference type="GO" id="GO:0000407">
    <property type="term" value="C:phagophore assembly site"/>
    <property type="evidence" value="ECO:0007669"/>
    <property type="project" value="TreeGrafter"/>
</dbReference>
<evidence type="ECO:0000256" key="4">
    <source>
        <dbReference type="ARBA" id="ARBA00022777"/>
    </source>
</evidence>
<evidence type="ECO:0000256" key="3">
    <source>
        <dbReference type="ARBA" id="ARBA00022741"/>
    </source>
</evidence>
<dbReference type="InterPro" id="IPR011009">
    <property type="entry name" value="Kinase-like_dom_sf"/>
</dbReference>
<dbReference type="OrthoDB" id="9791419at2"/>
<evidence type="ECO:0000313" key="11">
    <source>
        <dbReference type="Proteomes" id="UP000285575"/>
    </source>
</evidence>
<evidence type="ECO:0000259" key="8">
    <source>
        <dbReference type="PROSITE" id="PS50011"/>
    </source>
</evidence>
<keyword evidence="3 7" id="KW-0547">Nucleotide-binding</keyword>
<dbReference type="SMART" id="SM00100">
    <property type="entry name" value="cNMP"/>
    <property type="match status" value="1"/>
</dbReference>
<reference evidence="10 11" key="1">
    <citation type="submission" date="2019-01" db="EMBL/GenBank/DDBJ databases">
        <authorList>
            <person name="Chen W.-M."/>
        </authorList>
    </citation>
    <scope>NUCLEOTIDE SEQUENCE [LARGE SCALE GENOMIC DNA]</scope>
    <source>
        <strain evidence="10 11">KYPY4</strain>
    </source>
</reference>
<keyword evidence="2" id="KW-0808">Transferase</keyword>
<evidence type="ECO:0000259" key="9">
    <source>
        <dbReference type="PROSITE" id="PS50042"/>
    </source>
</evidence>
<dbReference type="SUPFAM" id="SSF56112">
    <property type="entry name" value="Protein kinase-like (PK-like)"/>
    <property type="match status" value="1"/>
</dbReference>
<evidence type="ECO:0000256" key="1">
    <source>
        <dbReference type="ARBA" id="ARBA00022535"/>
    </source>
</evidence>
<keyword evidence="6" id="KW-0142">cGMP-binding</keyword>
<dbReference type="SMART" id="SM00220">
    <property type="entry name" value="S_TKc"/>
    <property type="match status" value="1"/>
</dbReference>
<dbReference type="InterPro" id="IPR000595">
    <property type="entry name" value="cNMP-bd_dom"/>
</dbReference>
<organism evidence="10 11">
    <name type="scientific">Rubrivivax rivuli</name>
    <dbReference type="NCBI Taxonomy" id="1862385"/>
    <lineage>
        <taxon>Bacteria</taxon>
        <taxon>Pseudomonadati</taxon>
        <taxon>Pseudomonadota</taxon>
        <taxon>Betaproteobacteria</taxon>
        <taxon>Burkholderiales</taxon>
        <taxon>Sphaerotilaceae</taxon>
        <taxon>Rubrivivax</taxon>
    </lineage>
</organism>
<dbReference type="InterPro" id="IPR018490">
    <property type="entry name" value="cNMP-bd_dom_sf"/>
</dbReference>
<dbReference type="RefSeq" id="WP_128226742.1">
    <property type="nucleotide sequence ID" value="NZ_SACR01000001.1"/>
</dbReference>
<dbReference type="Gene3D" id="3.30.200.20">
    <property type="entry name" value="Phosphorylase Kinase, domain 1"/>
    <property type="match status" value="1"/>
</dbReference>
<dbReference type="Pfam" id="PF00069">
    <property type="entry name" value="Pkinase"/>
    <property type="match status" value="1"/>
</dbReference>
<dbReference type="GO" id="GO:0030553">
    <property type="term" value="F:cGMP binding"/>
    <property type="evidence" value="ECO:0007669"/>
    <property type="project" value="UniProtKB-KW"/>
</dbReference>
<dbReference type="PROSITE" id="PS50042">
    <property type="entry name" value="CNMP_BINDING_3"/>
    <property type="match status" value="1"/>
</dbReference>
<accession>A0A437RR10</accession>
<dbReference type="PROSITE" id="PS00108">
    <property type="entry name" value="PROTEIN_KINASE_ST"/>
    <property type="match status" value="1"/>
</dbReference>
<proteinExistence type="predicted"/>
<name>A0A437RR10_9BURK</name>
<dbReference type="GO" id="GO:0016020">
    <property type="term" value="C:membrane"/>
    <property type="evidence" value="ECO:0007669"/>
    <property type="project" value="TreeGrafter"/>
</dbReference>
<evidence type="ECO:0000256" key="5">
    <source>
        <dbReference type="ARBA" id="ARBA00022840"/>
    </source>
</evidence>
<dbReference type="InterPro" id="IPR017441">
    <property type="entry name" value="Protein_kinase_ATP_BS"/>
</dbReference>
<dbReference type="InterPro" id="IPR045269">
    <property type="entry name" value="Atg1-like"/>
</dbReference>
<dbReference type="Pfam" id="PF00027">
    <property type="entry name" value="cNMP_binding"/>
    <property type="match status" value="1"/>
</dbReference>
<dbReference type="PROSITE" id="PS50011">
    <property type="entry name" value="PROTEIN_KINASE_DOM"/>
    <property type="match status" value="1"/>
</dbReference>
<evidence type="ECO:0000313" key="10">
    <source>
        <dbReference type="EMBL" id="RVU49101.1"/>
    </source>
</evidence>
<dbReference type="SUPFAM" id="SSF51206">
    <property type="entry name" value="cAMP-binding domain-like"/>
    <property type="match status" value="1"/>
</dbReference>
<keyword evidence="11" id="KW-1185">Reference proteome</keyword>
<gene>
    <name evidence="10" type="ORF">EOE66_00490</name>
</gene>
<dbReference type="CDD" id="cd00038">
    <property type="entry name" value="CAP_ED"/>
    <property type="match status" value="1"/>
</dbReference>
<dbReference type="GO" id="GO:0005776">
    <property type="term" value="C:autophagosome"/>
    <property type="evidence" value="ECO:0007669"/>
    <property type="project" value="TreeGrafter"/>
</dbReference>
<dbReference type="InterPro" id="IPR000719">
    <property type="entry name" value="Prot_kinase_dom"/>
</dbReference>
<dbReference type="CDD" id="cd14014">
    <property type="entry name" value="STKc_PknB_like"/>
    <property type="match status" value="1"/>
</dbReference>
<dbReference type="Gene3D" id="2.60.120.10">
    <property type="entry name" value="Jelly Rolls"/>
    <property type="match status" value="1"/>
</dbReference>
<feature type="domain" description="Cyclic nucleotide-binding" evidence="9">
    <location>
        <begin position="323"/>
        <end position="403"/>
    </location>
</feature>
<dbReference type="GO" id="GO:0005829">
    <property type="term" value="C:cytosol"/>
    <property type="evidence" value="ECO:0007669"/>
    <property type="project" value="TreeGrafter"/>
</dbReference>
<dbReference type="InterPro" id="IPR008271">
    <property type="entry name" value="Ser/Thr_kinase_AS"/>
</dbReference>
<dbReference type="PANTHER" id="PTHR24348:SF22">
    <property type="entry name" value="NON-SPECIFIC SERINE_THREONINE PROTEIN KINASE"/>
    <property type="match status" value="1"/>
</dbReference>
<dbReference type="GO" id="GO:0005524">
    <property type="term" value="F:ATP binding"/>
    <property type="evidence" value="ECO:0007669"/>
    <property type="project" value="UniProtKB-UniRule"/>
</dbReference>